<dbReference type="Pfam" id="PF13715">
    <property type="entry name" value="CarbopepD_reg_2"/>
    <property type="match status" value="1"/>
</dbReference>
<dbReference type="EMBL" id="QGGB01000002">
    <property type="protein sequence ID" value="PWN07975.1"/>
    <property type="molecule type" value="Genomic_DNA"/>
</dbReference>
<evidence type="ECO:0000256" key="4">
    <source>
        <dbReference type="ARBA" id="ARBA00022692"/>
    </source>
</evidence>
<feature type="domain" description="TonB-dependent receptor plug" evidence="12">
    <location>
        <begin position="123"/>
        <end position="238"/>
    </location>
</feature>
<dbReference type="InterPro" id="IPR037066">
    <property type="entry name" value="Plug_dom_sf"/>
</dbReference>
<dbReference type="RefSeq" id="WP_109644645.1">
    <property type="nucleotide sequence ID" value="NZ_QGGB01000002.1"/>
</dbReference>
<comment type="similarity">
    <text evidence="8 9">Belongs to the TonB-dependent receptor family.</text>
</comment>
<evidence type="ECO:0000256" key="1">
    <source>
        <dbReference type="ARBA" id="ARBA00004571"/>
    </source>
</evidence>
<keyword evidence="2 8" id="KW-0813">Transport</keyword>
<proteinExistence type="inferred from homology"/>
<dbReference type="OrthoDB" id="9768177at2"/>
<evidence type="ECO:0000259" key="11">
    <source>
        <dbReference type="Pfam" id="PF00593"/>
    </source>
</evidence>
<evidence type="ECO:0000256" key="9">
    <source>
        <dbReference type="RuleBase" id="RU003357"/>
    </source>
</evidence>
<dbReference type="AlphaFoldDB" id="A0A316TXF6"/>
<dbReference type="InterPro" id="IPR036942">
    <property type="entry name" value="Beta-barrel_TonB_sf"/>
</dbReference>
<name>A0A316TXF6_9BACT</name>
<dbReference type="InterPro" id="IPR039426">
    <property type="entry name" value="TonB-dep_rcpt-like"/>
</dbReference>
<evidence type="ECO:0000313" key="14">
    <source>
        <dbReference type="Proteomes" id="UP000245533"/>
    </source>
</evidence>
<keyword evidence="6 8" id="KW-0472">Membrane</keyword>
<comment type="subcellular location">
    <subcellularLocation>
        <location evidence="1 8">Cell outer membrane</location>
        <topology evidence="1 8">Multi-pass membrane protein</topology>
    </subcellularLocation>
</comment>
<feature type="signal peptide" evidence="10">
    <location>
        <begin position="1"/>
        <end position="24"/>
    </location>
</feature>
<dbReference type="Gene3D" id="2.40.170.20">
    <property type="entry name" value="TonB-dependent receptor, beta-barrel domain"/>
    <property type="match status" value="1"/>
</dbReference>
<dbReference type="GO" id="GO:0009279">
    <property type="term" value="C:cell outer membrane"/>
    <property type="evidence" value="ECO:0007669"/>
    <property type="project" value="UniProtKB-SubCell"/>
</dbReference>
<dbReference type="Proteomes" id="UP000245533">
    <property type="component" value="Unassembled WGS sequence"/>
</dbReference>
<dbReference type="InterPro" id="IPR023997">
    <property type="entry name" value="TonB-dep_OMP_SusC/RagA_CS"/>
</dbReference>
<dbReference type="Pfam" id="PF07715">
    <property type="entry name" value="Plug"/>
    <property type="match status" value="1"/>
</dbReference>
<dbReference type="NCBIfam" id="TIGR04056">
    <property type="entry name" value="OMP_RagA_SusC"/>
    <property type="match status" value="1"/>
</dbReference>
<dbReference type="PROSITE" id="PS52016">
    <property type="entry name" value="TONB_DEPENDENT_REC_3"/>
    <property type="match status" value="1"/>
</dbReference>
<evidence type="ECO:0000256" key="8">
    <source>
        <dbReference type="PROSITE-ProRule" id="PRU01360"/>
    </source>
</evidence>
<dbReference type="InterPro" id="IPR008969">
    <property type="entry name" value="CarboxyPept-like_regulatory"/>
</dbReference>
<evidence type="ECO:0000256" key="5">
    <source>
        <dbReference type="ARBA" id="ARBA00023077"/>
    </source>
</evidence>
<feature type="chain" id="PRO_5016415915" evidence="10">
    <location>
        <begin position="25"/>
        <end position="1023"/>
    </location>
</feature>
<evidence type="ECO:0000256" key="7">
    <source>
        <dbReference type="ARBA" id="ARBA00023237"/>
    </source>
</evidence>
<evidence type="ECO:0000313" key="13">
    <source>
        <dbReference type="EMBL" id="PWN07975.1"/>
    </source>
</evidence>
<dbReference type="Gene3D" id="2.60.40.1120">
    <property type="entry name" value="Carboxypeptidase-like, regulatory domain"/>
    <property type="match status" value="1"/>
</dbReference>
<dbReference type="SUPFAM" id="SSF49464">
    <property type="entry name" value="Carboxypeptidase regulatory domain-like"/>
    <property type="match status" value="1"/>
</dbReference>
<dbReference type="InterPro" id="IPR012910">
    <property type="entry name" value="Plug_dom"/>
</dbReference>
<dbReference type="Gene3D" id="2.170.130.10">
    <property type="entry name" value="TonB-dependent receptor, plug domain"/>
    <property type="match status" value="1"/>
</dbReference>
<organism evidence="13 14">
    <name type="scientific">Rhodohalobacter mucosus</name>
    <dbReference type="NCBI Taxonomy" id="2079485"/>
    <lineage>
        <taxon>Bacteria</taxon>
        <taxon>Pseudomonadati</taxon>
        <taxon>Balneolota</taxon>
        <taxon>Balneolia</taxon>
        <taxon>Balneolales</taxon>
        <taxon>Balneolaceae</taxon>
        <taxon>Rhodohalobacter</taxon>
    </lineage>
</organism>
<keyword evidence="4 8" id="KW-0812">Transmembrane</keyword>
<keyword evidence="14" id="KW-1185">Reference proteome</keyword>
<evidence type="ECO:0000256" key="6">
    <source>
        <dbReference type="ARBA" id="ARBA00023136"/>
    </source>
</evidence>
<dbReference type="InterPro" id="IPR023996">
    <property type="entry name" value="TonB-dep_OMP_SusC/RagA"/>
</dbReference>
<keyword evidence="7 8" id="KW-0998">Cell outer membrane</keyword>
<evidence type="ECO:0000256" key="2">
    <source>
        <dbReference type="ARBA" id="ARBA00022448"/>
    </source>
</evidence>
<evidence type="ECO:0000256" key="3">
    <source>
        <dbReference type="ARBA" id="ARBA00022452"/>
    </source>
</evidence>
<accession>A0A316TXF6</accession>
<dbReference type="Pfam" id="PF00593">
    <property type="entry name" value="TonB_dep_Rec_b-barrel"/>
    <property type="match status" value="1"/>
</dbReference>
<keyword evidence="5 9" id="KW-0798">TonB box</keyword>
<dbReference type="NCBIfam" id="TIGR04057">
    <property type="entry name" value="SusC_RagA_signa"/>
    <property type="match status" value="1"/>
</dbReference>
<reference evidence="13 14" key="1">
    <citation type="submission" date="2018-05" db="EMBL/GenBank/DDBJ databases">
        <title>Rhodohalobacter halophilus gen. nov., sp. nov., a moderately halophilic member of the family Balneolaceae.</title>
        <authorList>
            <person name="Liu Z.-W."/>
        </authorList>
    </citation>
    <scope>NUCLEOTIDE SEQUENCE [LARGE SCALE GENOMIC DNA]</scope>
    <source>
        <strain evidence="13 14">8A47</strain>
    </source>
</reference>
<sequence>MLKKLLSALGALAVVLAFSQVAQAQYTVEGTVYDQSTNTPLPGATVLLVDTNFGTATDVDGYFEFEDVPSGTYTLRVSYVGYVQLNRTLNVDGDLNLNLTLSMDQQSLSEVVVTGYGSIVREQMTGNISSISAREIEEVPVNSFESAIQGQAPGVFIQKGNGKLGQAINIRVRGTSSVSASSQPLYVIDGIPVTSESQSTTADTNPLSDLNVDDIASIEILKDAAAAAIYGSRAANGVVLVTTKRGQAGRTQVNVSFERGVSSPTNRVEFLNADEYIELFTEAAERSPFGDLSGPGYLEPVWFDFFAQGTDWQNREVDIDWQDESFQDASNTDLSVQVSGGTEDTRFFISGGISDQIGIVRGDEFNRLNARINLDHTASEKLNVGMNLGVTRTENIRVSNDNAFSTPLQAIAQPPISPVYTPEFGSGGALIGFTDVPNENTLYYNFVRHVVGVDNNQTVFRNVGNLYAEYNILPNLQFRSDLGLDLLFQNEDYFADSNTNVGENTSGYGDSRIVNIVNYTTNNYLTWNAQFGENHDLTAVAGMSYQNSDRYLTFVSGTNFPTDSFRKLASAAEITGGSSSLTTFRFLSYFSRGNYTFKDRYLFSASARVDGSSRFGENSRYGFFPAFSAGWILTREDFLNDIGFLTFLKLRASYGITGNANIGNFPSLGLYAGSGYAGTSGLVPSQTPNPDLQWERTTQYNFGLDYEMLGDRVSGEIDYYIKKTDDLLLNVNVPATTGFTSQLRNVGELENNGFEFVLNTHNLVGEFQWTTSFNIAFNENKITDLDGQIIEGGFLNRAVEGQPIAVMFGKEYAGVDPDNGDALYYLHSPDGKDYSAGTTNSYGDANDVVIGDPNPDFIGGLGNRFNFRNFDLNVLLQFVYGNDIYNGGGRYQSANGDFFDNQTVDQLNRWQNPGDITDVPEARLFGSNGSNPSSRYISDGSYLRLKNVVLGYTLPQSVLNRMNLRRVRFYVTGLNLLTFTDYEGWDPEVNTDLYDQSDNLNIGNDFYSAPQARTISFGVNIGF</sequence>
<keyword evidence="3 8" id="KW-1134">Transmembrane beta strand</keyword>
<comment type="caution">
    <text evidence="13">The sequence shown here is derived from an EMBL/GenBank/DDBJ whole genome shotgun (WGS) entry which is preliminary data.</text>
</comment>
<dbReference type="SUPFAM" id="SSF56935">
    <property type="entry name" value="Porins"/>
    <property type="match status" value="1"/>
</dbReference>
<gene>
    <name evidence="13" type="ORF">DDZ15_02890</name>
</gene>
<feature type="domain" description="TonB-dependent receptor-like beta-barrel" evidence="11">
    <location>
        <begin position="455"/>
        <end position="792"/>
    </location>
</feature>
<protein>
    <submittedName>
        <fullName evidence="13">SusC/RagA family TonB-linked outer membrane protein</fullName>
    </submittedName>
</protein>
<evidence type="ECO:0000256" key="10">
    <source>
        <dbReference type="SAM" id="SignalP"/>
    </source>
</evidence>
<dbReference type="InterPro" id="IPR000531">
    <property type="entry name" value="Beta-barrel_TonB"/>
</dbReference>
<keyword evidence="10" id="KW-0732">Signal</keyword>
<evidence type="ECO:0000259" key="12">
    <source>
        <dbReference type="Pfam" id="PF07715"/>
    </source>
</evidence>